<evidence type="ECO:0000256" key="1">
    <source>
        <dbReference type="SAM" id="Phobius"/>
    </source>
</evidence>
<accession>A0ABN0BIX8</accession>
<name>A0ABN0BIX8_BACFG</name>
<keyword evidence="1" id="KW-1133">Transmembrane helix</keyword>
<dbReference type="Proteomes" id="UP000005101">
    <property type="component" value="Unassembled WGS sequence"/>
</dbReference>
<dbReference type="EMBL" id="EQ973213">
    <property type="protein sequence ID" value="EFR52782.1"/>
    <property type="molecule type" value="Genomic_DNA"/>
</dbReference>
<gene>
    <name evidence="2" type="ORF">BFAG_01477</name>
</gene>
<feature type="transmembrane region" description="Helical" evidence="1">
    <location>
        <begin position="37"/>
        <end position="56"/>
    </location>
</feature>
<keyword evidence="1" id="KW-0472">Membrane</keyword>
<reference evidence="2 3" key="1">
    <citation type="submission" date="2008-12" db="EMBL/GenBank/DDBJ databases">
        <title>Annotation of Bacteroides fragilis strain 3_1_12.</title>
        <authorList>
            <consortium name="The Broad Institute Genome Sequencing Platform"/>
            <person name="Ward D."/>
            <person name="Young S.K."/>
            <person name="Kodira C.D."/>
            <person name="Zeng Q."/>
            <person name="Koehrsen M."/>
            <person name="Alvarado L."/>
            <person name="Berlin A."/>
            <person name="Borenstein D."/>
            <person name="Chen Z."/>
            <person name="Engels R."/>
            <person name="Freedman E."/>
            <person name="Gellesch M."/>
            <person name="Goldberg J."/>
            <person name="Griggs A."/>
            <person name="Gujja S."/>
            <person name="Heiman D."/>
            <person name="Hepburn T."/>
            <person name="Howarth C."/>
            <person name="Jen D."/>
            <person name="Larson L."/>
            <person name="Lewis B."/>
            <person name="Mehta T."/>
            <person name="Park D."/>
            <person name="Pearson M."/>
            <person name="Roberts A."/>
            <person name="Saif S."/>
            <person name="Shea T."/>
            <person name="Shenoy N."/>
            <person name="Sisk P."/>
            <person name="Stolte C."/>
            <person name="Sykes S."/>
            <person name="Walk T."/>
            <person name="White J."/>
            <person name="Yandava C."/>
            <person name="Allen-Vercoe E."/>
            <person name="Strauss J."/>
            <person name="Ambrose C."/>
            <person name="Lander E."/>
            <person name="Nusbaum C."/>
            <person name="Galagan J."/>
            <person name="Birren B."/>
        </authorList>
    </citation>
    <scope>NUCLEOTIDE SEQUENCE [LARGE SCALE GENOMIC DNA]</scope>
    <source>
        <strain evidence="2 3">3_1_12</strain>
    </source>
</reference>
<protein>
    <submittedName>
        <fullName evidence="2">Uncharacterized protein</fullName>
    </submittedName>
</protein>
<organism evidence="2 3">
    <name type="scientific">Bacteroides fragilis 3_1_12</name>
    <dbReference type="NCBI Taxonomy" id="457424"/>
    <lineage>
        <taxon>Bacteria</taxon>
        <taxon>Pseudomonadati</taxon>
        <taxon>Bacteroidota</taxon>
        <taxon>Bacteroidia</taxon>
        <taxon>Bacteroidales</taxon>
        <taxon>Bacteroidaceae</taxon>
        <taxon>Bacteroides</taxon>
    </lineage>
</organism>
<evidence type="ECO:0000313" key="2">
    <source>
        <dbReference type="EMBL" id="EFR52782.1"/>
    </source>
</evidence>
<evidence type="ECO:0000313" key="3">
    <source>
        <dbReference type="Proteomes" id="UP000005101"/>
    </source>
</evidence>
<keyword evidence="1" id="KW-0812">Transmembrane</keyword>
<keyword evidence="3" id="KW-1185">Reference proteome</keyword>
<proteinExistence type="predicted"/>
<sequence>MIENMKIFRRIQTCVAIIALWTAMAISNSYEATGKEILASAVLVVLAGMVVVNVLIERAKEEVK</sequence>